<dbReference type="Proteomes" id="UP000187283">
    <property type="component" value="Unassembled WGS sequence"/>
</dbReference>
<gene>
    <name evidence="1" type="ORF">AYI70_g11010</name>
</gene>
<organism evidence="1 2">
    <name type="scientific">Smittium culicis</name>
    <dbReference type="NCBI Taxonomy" id="133412"/>
    <lineage>
        <taxon>Eukaryota</taxon>
        <taxon>Fungi</taxon>
        <taxon>Fungi incertae sedis</taxon>
        <taxon>Zoopagomycota</taxon>
        <taxon>Kickxellomycotina</taxon>
        <taxon>Harpellomycetes</taxon>
        <taxon>Harpellales</taxon>
        <taxon>Legeriomycetaceae</taxon>
        <taxon>Smittium</taxon>
    </lineage>
</organism>
<dbReference type="STRING" id="133412.A0A1R1X3T2"/>
<dbReference type="EMBL" id="LSSN01005521">
    <property type="protein sequence ID" value="OMJ09274.1"/>
    <property type="molecule type" value="Genomic_DNA"/>
</dbReference>
<sequence>MTDNPITSVSYVNNHQRQFSGIYSTDVNSELDEIGLESDGERLVISRRILSSFPDTLLIMMFPNGMLNSLNRTDQTVDFEELNLQYQDRNEFNYDAESPTNYYLVNITAEMLKYISDFFDLPIFKHDNSKKEYEDLNSDFDNIINYSVPEIELKNDSTQEINTSSSTDDSAMNHYNSFTIEAQYNNNIPATIKKTVVVMLKEDLDYYVVPNNGITDTNNIPRVFDKNGVLQDYEWAKAICGDFLKSQYGIFDPVIKSDSPRGSDNNAPSTKINKILTKESISAQEGSAIHNYSQSSTDFSESELLLNPVEVQLIQMLYSSGFSSNSKWGCRILDNQSTSIVSLSMAIMGQFEEDSEELQNKQIYGFYKKPAIKCWWNSVQFNPGIGNYNTGLAIWCRRVWTLELVLV</sequence>
<name>A0A1R1X3T2_9FUNG</name>
<accession>A0A1R1X3T2</accession>
<proteinExistence type="predicted"/>
<evidence type="ECO:0000313" key="2">
    <source>
        <dbReference type="Proteomes" id="UP000187283"/>
    </source>
</evidence>
<comment type="caution">
    <text evidence="1">The sequence shown here is derived from an EMBL/GenBank/DDBJ whole genome shotgun (WGS) entry which is preliminary data.</text>
</comment>
<dbReference type="OrthoDB" id="9451547at2759"/>
<keyword evidence="2" id="KW-1185">Reference proteome</keyword>
<evidence type="ECO:0000313" key="1">
    <source>
        <dbReference type="EMBL" id="OMJ09274.1"/>
    </source>
</evidence>
<protein>
    <submittedName>
        <fullName evidence="1">WHI2-like protein</fullName>
    </submittedName>
</protein>
<dbReference type="AlphaFoldDB" id="A0A1R1X3T2"/>
<reference evidence="1 2" key="1">
    <citation type="submission" date="2017-01" db="EMBL/GenBank/DDBJ databases">
        <authorList>
            <person name="Mah S.A."/>
            <person name="Swanson W.J."/>
            <person name="Moy G.W."/>
            <person name="Vacquier V.D."/>
        </authorList>
    </citation>
    <scope>NUCLEOTIDE SEQUENCE [LARGE SCALE GENOMIC DNA]</scope>
    <source>
        <strain evidence="1 2">GSMNP</strain>
    </source>
</reference>